<evidence type="ECO:0000259" key="1">
    <source>
        <dbReference type="Pfam" id="PF11127"/>
    </source>
</evidence>
<dbReference type="HOGENOM" id="CLU_126527_0_0_9"/>
<evidence type="ECO:0000313" key="2">
    <source>
        <dbReference type="EMBL" id="AAK76785.1"/>
    </source>
</evidence>
<dbReference type="PATRIC" id="fig|272562.8.peg.37"/>
<dbReference type="Pfam" id="PF11127">
    <property type="entry name" value="YgaP-like_TM"/>
    <property type="match status" value="1"/>
</dbReference>
<dbReference type="RefSeq" id="WP_010890724.1">
    <property type="nucleotide sequence ID" value="NC_001988.2"/>
</dbReference>
<feature type="domain" description="Inner membrane protein YgaP-like transmembrane" evidence="1">
    <location>
        <begin position="57"/>
        <end position="117"/>
    </location>
</feature>
<gene>
    <name evidence="2" type="ordered locus">CA_P0039</name>
</gene>
<geneLocation type="plasmid" evidence="2 3">
    <name>pSOL1</name>
</geneLocation>
<reference evidence="2 3" key="1">
    <citation type="journal article" date="2001" name="J. Bacteriol.">
        <title>Genome sequence and comparative analysis of the solvent-producing bacterium Clostridium acetobutylicum.</title>
        <authorList>
            <person name="Nolling J."/>
            <person name="Breton G."/>
            <person name="Omelchenko M.V."/>
            <person name="Makarova K.S."/>
            <person name="Zeng Q."/>
            <person name="Gibson R."/>
            <person name="Lee H.M."/>
            <person name="Dubois J."/>
            <person name="Qiu D."/>
            <person name="Hitti J."/>
            <person name="Wolf Y.I."/>
            <person name="Tatusov R.L."/>
            <person name="Sabathe F."/>
            <person name="Doucette-Stamm L."/>
            <person name="Soucaille P."/>
            <person name="Daly M.J."/>
            <person name="Bennett G.N."/>
            <person name="Koonin E.V."/>
            <person name="Smith D.R."/>
        </authorList>
    </citation>
    <scope>NUCLEOTIDE SEQUENCE [LARGE SCALE GENOMIC DNA]</scope>
    <source>
        <strain evidence="3">ATCC 824 / DSM 792 / JCM 1419 / LMG 5710 / VKM B-1787</strain>
        <plasmid evidence="3">pSOL1</plasmid>
    </source>
</reference>
<dbReference type="EMBL" id="AE001438">
    <property type="protein sequence ID" value="AAK76785.1"/>
    <property type="molecule type" value="Genomic_DNA"/>
</dbReference>
<keyword evidence="3" id="KW-1185">Reference proteome</keyword>
<dbReference type="OrthoDB" id="9799383at2"/>
<dbReference type="Proteomes" id="UP000000814">
    <property type="component" value="Plasmid pSOL1"/>
</dbReference>
<sequence length="139" mass="16002">MLHTICPPTSKRVAMNTSNEINLKIQKKLCSNIEAYNKMSKEEILSKIHELDAEWDIERILETNAASIILLSIAAGLIKKNSGYFKFAGIVSGFLLQHAIHGWCPPLPLLRKMGIRTQEEIDEEKFHLKRLWEKKFDKL</sequence>
<organism evidence="2 3">
    <name type="scientific">Clostridium acetobutylicum (strain ATCC 824 / DSM 792 / JCM 1419 / IAM 19013 / LMG 5710 / NBRC 13948 / NRRL B-527 / VKM B-1787 / 2291 / W)</name>
    <dbReference type="NCBI Taxonomy" id="272562"/>
    <lineage>
        <taxon>Bacteria</taxon>
        <taxon>Bacillati</taxon>
        <taxon>Bacillota</taxon>
        <taxon>Clostridia</taxon>
        <taxon>Eubacteriales</taxon>
        <taxon>Clostridiaceae</taxon>
        <taxon>Clostridium</taxon>
    </lineage>
</organism>
<keyword evidence="2" id="KW-0614">Plasmid</keyword>
<dbReference type="GeneID" id="45000272"/>
<dbReference type="AlphaFoldDB" id="Q97TQ9"/>
<dbReference type="KEGG" id="cac:CA_P0039"/>
<name>Q97TQ9_CLOAB</name>
<dbReference type="Gene3D" id="6.10.140.1340">
    <property type="match status" value="1"/>
</dbReference>
<proteinExistence type="predicted"/>
<evidence type="ECO:0000313" key="3">
    <source>
        <dbReference type="Proteomes" id="UP000000814"/>
    </source>
</evidence>
<accession>Q97TQ9</accession>
<protein>
    <recommendedName>
        <fullName evidence="1">Inner membrane protein YgaP-like transmembrane domain-containing protein</fullName>
    </recommendedName>
</protein>
<dbReference type="InterPro" id="IPR021309">
    <property type="entry name" value="YgaP-like_TM"/>
</dbReference>